<evidence type="ECO:0000313" key="2">
    <source>
        <dbReference type="EMBL" id="CCO24155.1"/>
    </source>
</evidence>
<dbReference type="eggNOG" id="COG3518">
    <property type="taxonomic scope" value="Bacteria"/>
</dbReference>
<evidence type="ECO:0000259" key="1">
    <source>
        <dbReference type="Pfam" id="PF04965"/>
    </source>
</evidence>
<dbReference type="KEGG" id="dhy:DESAM_21882"/>
<feature type="domain" description="IraD/Gp25-like" evidence="1">
    <location>
        <begin position="30"/>
        <end position="116"/>
    </location>
</feature>
<dbReference type="PANTHER" id="PTHR38595">
    <property type="entry name" value="CYTOPLASMIC PROTEIN-RELATED"/>
    <property type="match status" value="1"/>
</dbReference>
<evidence type="ECO:0000313" key="3">
    <source>
        <dbReference type="Proteomes" id="UP000010808"/>
    </source>
</evidence>
<dbReference type="AlphaFoldDB" id="L0RD77"/>
<organism evidence="2 3">
    <name type="scientific">Maridesulfovibrio hydrothermalis AM13 = DSM 14728</name>
    <dbReference type="NCBI Taxonomy" id="1121451"/>
    <lineage>
        <taxon>Bacteria</taxon>
        <taxon>Pseudomonadati</taxon>
        <taxon>Thermodesulfobacteriota</taxon>
        <taxon>Desulfovibrionia</taxon>
        <taxon>Desulfovibrionales</taxon>
        <taxon>Desulfovibrionaceae</taxon>
        <taxon>Maridesulfovibrio</taxon>
    </lineage>
</organism>
<dbReference type="STRING" id="1121451.DESAM_21882"/>
<dbReference type="OrthoDB" id="1524306at2"/>
<keyword evidence="3" id="KW-1185">Reference proteome</keyword>
<dbReference type="InterPro" id="IPR017737">
    <property type="entry name" value="TssE1-like"/>
</dbReference>
<dbReference type="PATRIC" id="fig|1121451.3.peg.2114"/>
<dbReference type="SUPFAM" id="SSF160719">
    <property type="entry name" value="gpW/gp25-like"/>
    <property type="match status" value="1"/>
</dbReference>
<dbReference type="Proteomes" id="UP000010808">
    <property type="component" value="Chromosome"/>
</dbReference>
<reference evidence="2 3" key="1">
    <citation type="submission" date="2012-10" db="EMBL/GenBank/DDBJ databases">
        <authorList>
            <person name="Genoscope - CEA"/>
        </authorList>
    </citation>
    <scope>NUCLEOTIDE SEQUENCE [LARGE SCALE GENOMIC DNA]</scope>
    <source>
        <strain evidence="3">AM13 / DSM 14728</strain>
    </source>
</reference>
<dbReference type="Gene3D" id="3.10.450.40">
    <property type="match status" value="1"/>
</dbReference>
<dbReference type="InterPro" id="IPR007048">
    <property type="entry name" value="IraD/Gp25-like"/>
</dbReference>
<gene>
    <name evidence="2" type="ORF">DESAM_21882</name>
</gene>
<dbReference type="EMBL" id="FO203522">
    <property type="protein sequence ID" value="CCO24155.1"/>
    <property type="molecule type" value="Genomic_DNA"/>
</dbReference>
<accession>L0RD77</accession>
<dbReference type="HOGENOM" id="CLU_132637_2_0_7"/>
<dbReference type="RefSeq" id="WP_015336756.1">
    <property type="nucleotide sequence ID" value="NC_020055.1"/>
</dbReference>
<dbReference type="InterPro" id="IPR053176">
    <property type="entry name" value="T6SS_TssE1-like"/>
</dbReference>
<protein>
    <submittedName>
        <fullName evidence="2">Type VI secretion system lysozyme-related protein</fullName>
    </submittedName>
</protein>
<dbReference type="Pfam" id="PF04965">
    <property type="entry name" value="GPW_gp25"/>
    <property type="match status" value="1"/>
</dbReference>
<sequence length="139" mass="15901">MNEQRLLERIRYMEQEPDSRDTAEPGQVVKSILDYLRMILNTRQGNAQIAPDFGVPDFTSMIGSTGLDAVRDIEESMTEVILKYEPRLENVKIEFIPEEDMPLSLQFKLQAKLALDDQEVPVVFETVLDPDGRIMVLDS</sequence>
<dbReference type="PANTHER" id="PTHR38595:SF2">
    <property type="entry name" value="TYPE VI SECRETION SYSTEM BASEPLATE SUBUNIT TSSE"/>
    <property type="match status" value="1"/>
</dbReference>
<dbReference type="NCBIfam" id="TIGR03357">
    <property type="entry name" value="VI_zyme"/>
    <property type="match status" value="1"/>
</dbReference>
<name>L0RD77_9BACT</name>
<proteinExistence type="predicted"/>